<evidence type="ECO:0000313" key="1">
    <source>
        <dbReference type="EMBL" id="HEC68341.1"/>
    </source>
</evidence>
<dbReference type="InterPro" id="IPR005358">
    <property type="entry name" value="Puta_zinc/iron-chelating_dom"/>
</dbReference>
<protein>
    <submittedName>
        <fullName evidence="1">YkgJ family cysteine cluster protein</fullName>
    </submittedName>
</protein>
<dbReference type="EMBL" id="DRIH01000211">
    <property type="protein sequence ID" value="HEC68341.1"/>
    <property type="molecule type" value="Genomic_DNA"/>
</dbReference>
<dbReference type="Proteomes" id="UP000885738">
    <property type="component" value="Unassembled WGS sequence"/>
</dbReference>
<comment type="caution">
    <text evidence="1">The sequence shown here is derived from an EMBL/GenBank/DDBJ whole genome shotgun (WGS) entry which is preliminary data.</text>
</comment>
<gene>
    <name evidence="1" type="ORF">ENI35_05995</name>
</gene>
<dbReference type="AlphaFoldDB" id="A0A7C1VV27"/>
<reference evidence="1" key="1">
    <citation type="journal article" date="2020" name="mSystems">
        <title>Genome- and Community-Level Interaction Insights into Carbon Utilization and Element Cycling Functions of Hydrothermarchaeota in Hydrothermal Sediment.</title>
        <authorList>
            <person name="Zhou Z."/>
            <person name="Liu Y."/>
            <person name="Xu W."/>
            <person name="Pan J."/>
            <person name="Luo Z.H."/>
            <person name="Li M."/>
        </authorList>
    </citation>
    <scope>NUCLEOTIDE SEQUENCE [LARGE SCALE GENOMIC DNA]</scope>
    <source>
        <strain evidence="1">HyVt-389</strain>
    </source>
</reference>
<organism evidence="1">
    <name type="scientific">Desulfofervidus auxilii</name>
    <dbReference type="NCBI Taxonomy" id="1621989"/>
    <lineage>
        <taxon>Bacteria</taxon>
        <taxon>Pseudomonadati</taxon>
        <taxon>Thermodesulfobacteriota</taxon>
        <taxon>Candidatus Desulfofervidia</taxon>
        <taxon>Candidatus Desulfofervidales</taxon>
        <taxon>Candidatus Desulfofervidaceae</taxon>
        <taxon>Candidatus Desulfofervidus</taxon>
    </lineage>
</organism>
<accession>A0A7C1VV27</accession>
<dbReference type="PANTHER" id="PTHR35866">
    <property type="entry name" value="PUTATIVE-RELATED"/>
    <property type="match status" value="1"/>
</dbReference>
<proteinExistence type="predicted"/>
<dbReference type="PANTHER" id="PTHR35866:SF1">
    <property type="entry name" value="YKGJ FAMILY CYSTEINE CLUSTER PROTEIN"/>
    <property type="match status" value="1"/>
</dbReference>
<name>A0A7C1VV27_DESA2</name>
<dbReference type="Pfam" id="PF03692">
    <property type="entry name" value="CxxCxxCC"/>
    <property type="match status" value="1"/>
</dbReference>
<sequence>MKKIGNWPVVSLKDKFQFSCHKGLPCFTQCCLRLEISLTPYDIVCLKRVLNMSSEDFLEKYTQIKISEKIGLPMVALKKIKGKCPFLGNDGCQIYVHRPSVCRLYPLGHAFSATRKEGVYFLLKEPECLGFKEKKTWTVAHWIESQGLQGYQKMNKDFSELIFLKTKFRPHGLTTQETKMFFMSCYNLDAFKEFVLKSSFLQRFILTKKEIKKISKDDEALLQLAFKWLKFALFGQPTLRCQR</sequence>